<dbReference type="PRINTS" id="PR00844">
    <property type="entry name" value="GLHYDRLASE48"/>
</dbReference>
<dbReference type="GO" id="GO:0008810">
    <property type="term" value="F:cellulase activity"/>
    <property type="evidence" value="ECO:0007669"/>
    <property type="project" value="InterPro"/>
</dbReference>
<gene>
    <name evidence="10" type="ORF">SAMN04489764_3863</name>
</gene>
<evidence type="ECO:0000256" key="7">
    <source>
        <dbReference type="PIRSR" id="PIRSR600556-1"/>
    </source>
</evidence>
<dbReference type="InterPro" id="IPR008928">
    <property type="entry name" value="6-hairpin_glycosidase_sf"/>
</dbReference>
<dbReference type="PROSITE" id="PS51173">
    <property type="entry name" value="CBM2"/>
    <property type="match status" value="1"/>
</dbReference>
<evidence type="ECO:0000256" key="6">
    <source>
        <dbReference type="ARBA" id="ARBA00023326"/>
    </source>
</evidence>
<keyword evidence="2" id="KW-0378">Hydrolase</keyword>
<dbReference type="Proteomes" id="UP000217103">
    <property type="component" value="Unassembled WGS sequence"/>
</dbReference>
<dbReference type="Gene3D" id="2.170.160.10">
    <property type="entry name" value="Endo-1,4-beta-glucanase f. Domain 2"/>
    <property type="match status" value="1"/>
</dbReference>
<dbReference type="SUPFAM" id="SSF48208">
    <property type="entry name" value="Six-hairpin glycosidases"/>
    <property type="match status" value="1"/>
</dbReference>
<dbReference type="RefSeq" id="WP_242659411.1">
    <property type="nucleotide sequence ID" value="NZ_FNKK01000002.1"/>
</dbReference>
<evidence type="ECO:0000313" key="10">
    <source>
        <dbReference type="EMBL" id="SDR17377.1"/>
    </source>
</evidence>
<protein>
    <submittedName>
        <fullName evidence="10">Cellulose binding domain-containing protein</fullName>
    </submittedName>
</protein>
<dbReference type="GO" id="GO:0030247">
    <property type="term" value="F:polysaccharide binding"/>
    <property type="evidence" value="ECO:0007669"/>
    <property type="project" value="UniProtKB-UniRule"/>
</dbReference>
<evidence type="ECO:0000256" key="1">
    <source>
        <dbReference type="ARBA" id="ARBA00022729"/>
    </source>
</evidence>
<keyword evidence="5" id="KW-0326">Glycosidase</keyword>
<dbReference type="Pfam" id="PF02011">
    <property type="entry name" value="Glyco_hydro_48"/>
    <property type="match status" value="1"/>
</dbReference>
<keyword evidence="1 8" id="KW-0732">Signal</keyword>
<reference evidence="10 11" key="1">
    <citation type="submission" date="2016-10" db="EMBL/GenBank/DDBJ databases">
        <authorList>
            <person name="de Groot N.N."/>
        </authorList>
    </citation>
    <scope>NUCLEOTIDE SEQUENCE [LARGE SCALE GENOMIC DNA]</scope>
    <source>
        <strain evidence="10 11">DSM 43794</strain>
    </source>
</reference>
<dbReference type="InterPro" id="IPR012341">
    <property type="entry name" value="6hp_glycosidase-like_sf"/>
</dbReference>
<dbReference type="GO" id="GO:0030245">
    <property type="term" value="P:cellulose catabolic process"/>
    <property type="evidence" value="ECO:0007669"/>
    <property type="project" value="UniProtKB-KW"/>
</dbReference>
<dbReference type="InterPro" id="IPR001919">
    <property type="entry name" value="CBD2"/>
</dbReference>
<evidence type="ECO:0000256" key="2">
    <source>
        <dbReference type="ARBA" id="ARBA00022801"/>
    </source>
</evidence>
<dbReference type="InterPro" id="IPR000556">
    <property type="entry name" value="Glyco_hydro_48F"/>
</dbReference>
<dbReference type="STRING" id="35622.SAMN04489764_3863"/>
<dbReference type="Gene3D" id="4.10.870.10">
    <property type="entry name" value="Endo-1,4-beta-glucanase f. Domain 3"/>
    <property type="match status" value="1"/>
</dbReference>
<evidence type="ECO:0000256" key="3">
    <source>
        <dbReference type="ARBA" id="ARBA00023001"/>
    </source>
</evidence>
<dbReference type="AlphaFoldDB" id="A0A1H1GW30"/>
<evidence type="ECO:0000259" key="9">
    <source>
        <dbReference type="PROSITE" id="PS51173"/>
    </source>
</evidence>
<sequence>MVAALGLAGVPTTAAQAAVACEVQYTKTWDSGSGFGADVTIRNVGDPLNGWTVSWTWSGNQRITQMWNASYDQQGATVTVTNAAYNGDVPTGGQVTFGFNGSYSGTNADPTSFTVNGVTCGGDQEEQALVVSPTEVTVPEGGTATFSVRLQTQPSSDVDVTVAAGAGDPDITVVSGESLTFTPSNWDTPQNVTLAAAQDGDIENGERTISVSAPGLPVVNVTAVEEDDDTTPTQSLVVTPKNVSVPEGDSAVFNVRLGIEPASDVTVTVTAGSGDPDITVASGESLTFTPSNWDEDQQVRLEAAQDDDDANGTRTFTVAADGVDPVEVTATEVDDDAEANDYITEFLTQYNKIKSEASGYFSPEGIPYHSVETLLVEAPDHGHETTSEAFSYWLWLEANYGRITGNWAPFNNAWNVMEQYIIPSAEGQPGGQSTYRPDDPADYAPEYDQPSEYPVALDNSVVAGQDPLADELQQTYGNRLMYSMHWLLDVDDVYGYGTGRTQPECGDNTQRVTYINTYQRGPQESVWETVPHPSCDTGRFGAPGGGGYPPLFIQDGQAGQWRYTAAPDADARAIQAAYWALTWASEQGNESQISQTLAKAAKMGDFLRYAFYDKYFKNPGCDSPSCTPGSGKSSSNYLLNWYFSWGGDLDNQWSWRIGSSHNHGGYQNPMAAWAMSPEGPAQLRPLSPTASSDWEKSLKRQIQFYKWLQSDEGAIAGGATNSWKGRYDTRPAGVPTFFGLVYDEAPVYHDPPSNQWFGFQAWGMQRMAELYYVTGDPDAKDVLDKWVAWALSETTLGSGSEYSFPSDMEWEGTPAASFSDESGMPGPNPDLHVSVVNYSNDVGVAAAYARTLIYYAAKENGSELGERAKATAKGLLDRMLLLKDDKGIAVEETRADYERFDDVWTSSEQKGLYIPEGYSGTMPNGDVIEHGSTFLSIRSFYQDDPDWPKVQAHLDGGPAPTFTYHRFWAQADFANALADYGTLFPNG</sequence>
<dbReference type="Gene3D" id="1.50.10.10">
    <property type="match status" value="1"/>
</dbReference>
<dbReference type="InterPro" id="IPR027390">
    <property type="entry name" value="Endoglucanase_F_dom3"/>
</dbReference>
<evidence type="ECO:0000256" key="8">
    <source>
        <dbReference type="SAM" id="SignalP"/>
    </source>
</evidence>
<dbReference type="EMBL" id="FNKK01000002">
    <property type="protein sequence ID" value="SDR17377.1"/>
    <property type="molecule type" value="Genomic_DNA"/>
</dbReference>
<feature type="active site" description="Proton donor" evidence="7">
    <location>
        <position position="388"/>
    </location>
</feature>
<dbReference type="SMART" id="SM00637">
    <property type="entry name" value="CBD_II"/>
    <property type="match status" value="1"/>
</dbReference>
<name>A0A1H1GW30_9ACTN</name>
<keyword evidence="3" id="KW-0136">Cellulose degradation</keyword>
<feature type="active site" description="Nucleophile" evidence="7">
    <location>
        <position position="568"/>
    </location>
</feature>
<keyword evidence="4" id="KW-0119">Carbohydrate metabolism</keyword>
<keyword evidence="11" id="KW-1185">Reference proteome</keyword>
<feature type="domain" description="CBM2" evidence="9">
    <location>
        <begin position="14"/>
        <end position="123"/>
    </location>
</feature>
<dbReference type="Pfam" id="PF00553">
    <property type="entry name" value="CBM_2"/>
    <property type="match status" value="1"/>
</dbReference>
<accession>A0A1H1GW30</accession>
<evidence type="ECO:0000256" key="4">
    <source>
        <dbReference type="ARBA" id="ARBA00023277"/>
    </source>
</evidence>
<dbReference type="InterPro" id="IPR023309">
    <property type="entry name" value="Endo-1-4-beta-glucanase_dom2"/>
</dbReference>
<dbReference type="InterPro" id="IPR012291">
    <property type="entry name" value="CBM2_carb-bd_dom_sf"/>
</dbReference>
<evidence type="ECO:0000313" key="11">
    <source>
        <dbReference type="Proteomes" id="UP000217103"/>
    </source>
</evidence>
<dbReference type="SUPFAM" id="SSF49384">
    <property type="entry name" value="Carbohydrate-binding domain"/>
    <property type="match status" value="1"/>
</dbReference>
<dbReference type="Gene3D" id="2.60.40.290">
    <property type="match status" value="1"/>
</dbReference>
<dbReference type="InterPro" id="IPR008965">
    <property type="entry name" value="CBM2/CBM3_carb-bd_dom_sf"/>
</dbReference>
<keyword evidence="6" id="KW-0624">Polysaccharide degradation</keyword>
<feature type="signal peptide" evidence="8">
    <location>
        <begin position="1"/>
        <end position="17"/>
    </location>
</feature>
<proteinExistence type="predicted"/>
<feature type="chain" id="PRO_5011725032" evidence="8">
    <location>
        <begin position="18"/>
        <end position="987"/>
    </location>
</feature>
<organism evidence="10 11">
    <name type="scientific">Thermostaphylospora chromogena</name>
    <dbReference type="NCBI Taxonomy" id="35622"/>
    <lineage>
        <taxon>Bacteria</taxon>
        <taxon>Bacillati</taxon>
        <taxon>Actinomycetota</taxon>
        <taxon>Actinomycetes</taxon>
        <taxon>Streptosporangiales</taxon>
        <taxon>Thermomonosporaceae</taxon>
        <taxon>Thermostaphylospora</taxon>
    </lineage>
</organism>
<evidence type="ECO:0000256" key="5">
    <source>
        <dbReference type="ARBA" id="ARBA00023295"/>
    </source>
</evidence>